<dbReference type="InterPro" id="IPR015500">
    <property type="entry name" value="Peptidase_S8_subtilisin-rel"/>
</dbReference>
<evidence type="ECO:0000256" key="1">
    <source>
        <dbReference type="ARBA" id="ARBA00022670"/>
    </source>
</evidence>
<dbReference type="STRING" id="39946.A2YYQ4"/>
<dbReference type="Pfam" id="PF00082">
    <property type="entry name" value="Peptidase_S8"/>
    <property type="match status" value="1"/>
</dbReference>
<dbReference type="HOGENOM" id="CLU_040245_0_0_1"/>
<keyword evidence="1" id="KW-0645">Protease</keyword>
<proteinExistence type="predicted"/>
<gene>
    <name evidence="7" type="ORF">OsI_30473</name>
</gene>
<dbReference type="Gene3D" id="3.40.50.200">
    <property type="entry name" value="Peptidase S8/S53 domain"/>
    <property type="match status" value="1"/>
</dbReference>
<evidence type="ECO:0000259" key="5">
    <source>
        <dbReference type="Pfam" id="PF09348"/>
    </source>
</evidence>
<dbReference type="Proteomes" id="UP000007015">
    <property type="component" value="Chromosome 9"/>
</dbReference>
<evidence type="ECO:0000259" key="6">
    <source>
        <dbReference type="Pfam" id="PF17766"/>
    </source>
</evidence>
<dbReference type="GO" id="GO:0004252">
    <property type="term" value="F:serine-type endopeptidase activity"/>
    <property type="evidence" value="ECO:0007669"/>
    <property type="project" value="InterPro"/>
</dbReference>
<feature type="domain" description="Subtilisin-like protease fibronectin type-III" evidence="6">
    <location>
        <begin position="408"/>
        <end position="505"/>
    </location>
</feature>
<dbReference type="GO" id="GO:0006508">
    <property type="term" value="P:proteolysis"/>
    <property type="evidence" value="ECO:0007669"/>
    <property type="project" value="UniProtKB-KW"/>
</dbReference>
<accession>A2YYQ4</accession>
<dbReference type="Pfam" id="PF17766">
    <property type="entry name" value="fn3_6"/>
    <property type="match status" value="1"/>
</dbReference>
<evidence type="ECO:0000313" key="8">
    <source>
        <dbReference type="Proteomes" id="UP000007015"/>
    </source>
</evidence>
<dbReference type="OMA" id="VPYHFAS"/>
<organism evidence="7 8">
    <name type="scientific">Oryza sativa subsp. indica</name>
    <name type="common">Rice</name>
    <dbReference type="NCBI Taxonomy" id="39946"/>
    <lineage>
        <taxon>Eukaryota</taxon>
        <taxon>Viridiplantae</taxon>
        <taxon>Streptophyta</taxon>
        <taxon>Embryophyta</taxon>
        <taxon>Tracheophyta</taxon>
        <taxon>Spermatophyta</taxon>
        <taxon>Magnoliopsida</taxon>
        <taxon>Liliopsida</taxon>
        <taxon>Poales</taxon>
        <taxon>Poaceae</taxon>
        <taxon>BOP clade</taxon>
        <taxon>Oryzoideae</taxon>
        <taxon>Oryzeae</taxon>
        <taxon>Oryzinae</taxon>
        <taxon>Oryza</taxon>
        <taxon>Oryza sativa</taxon>
    </lineage>
</organism>
<dbReference type="InterPro" id="IPR023828">
    <property type="entry name" value="Peptidase_S8_Ser-AS"/>
</dbReference>
<protein>
    <submittedName>
        <fullName evidence="7">Uncharacterized protein</fullName>
    </submittedName>
</protein>
<dbReference type="PANTHER" id="PTHR34202">
    <property type="entry name" value="UPF0548 PROTEIN"/>
    <property type="match status" value="1"/>
</dbReference>
<dbReference type="InterPro" id="IPR041469">
    <property type="entry name" value="Subtilisin-like_FN3"/>
</dbReference>
<dbReference type="PRINTS" id="PR00723">
    <property type="entry name" value="SUBTILISIN"/>
</dbReference>
<dbReference type="PANTHER" id="PTHR34202:SF1">
    <property type="entry name" value="UPF0548 PROTEIN"/>
    <property type="match status" value="1"/>
</dbReference>
<evidence type="ECO:0000313" key="7">
    <source>
        <dbReference type="EMBL" id="EAZ08215.1"/>
    </source>
</evidence>
<dbReference type="EMBL" id="CM000134">
    <property type="protein sequence ID" value="EAZ08215.1"/>
    <property type="molecule type" value="Genomic_DNA"/>
</dbReference>
<dbReference type="Gramene" id="BGIOSGA030324-TA">
    <property type="protein sequence ID" value="BGIOSGA030324-PA"/>
    <property type="gene ID" value="BGIOSGA030324"/>
</dbReference>
<dbReference type="PROSITE" id="PS00138">
    <property type="entry name" value="SUBTILASE_SER"/>
    <property type="match status" value="1"/>
</dbReference>
<name>A2YYQ4_ORYSI</name>
<evidence type="ECO:0000259" key="4">
    <source>
        <dbReference type="Pfam" id="PF00082"/>
    </source>
</evidence>
<feature type="domain" description="Peptidase S8/S53" evidence="4">
    <location>
        <begin position="251"/>
        <end position="338"/>
    </location>
</feature>
<evidence type="ECO:0000256" key="2">
    <source>
        <dbReference type="ARBA" id="ARBA00022801"/>
    </source>
</evidence>
<dbReference type="InterPro" id="IPR036852">
    <property type="entry name" value="Peptidase_S8/S53_dom_sf"/>
</dbReference>
<keyword evidence="3" id="KW-0720">Serine protease</keyword>
<dbReference type="Pfam" id="PF09348">
    <property type="entry name" value="DUF1990"/>
    <property type="match status" value="1"/>
</dbReference>
<dbReference type="Gene3D" id="2.60.40.2310">
    <property type="match status" value="1"/>
</dbReference>
<dbReference type="AlphaFoldDB" id="A2YYQ4"/>
<sequence length="517" mass="56477">MAWGGLFLSFSRPSQDQQKSCLSAAGGFNYDAPLHGASRPKSVAKLTAGDTEASDKALVERGFFVNRSRVLVGSGTTTFNHAKSALLSWKHLALGWANVEPDTPVKAGTRFCICYKELIPWVMLPLQIAYVTDGNGGNSSGHGKGCVFAYGSGTLQGHLLAGEERFSVQLDEDDQVWYEVMSFSKPAHILSSLCYPYVQLRQKHFAHQSGQALLRHVASRSRDTRFPWFVTKSKGRMKDKHKRNPTVPRNRRSFASASVHCHNFLRNSQPDIAAPGVAILAASPNTLEFKGVPYHFASGTSMACPHISGIIAVLKSLHPEWSPAALKSAIMTTANTFDNNGMPIQANGRVPKIADPFDYGAGFVNPIMAADPGLIYDINPSDYLKFFNCMGGLGSHDNCTTIKGPVIDLNLPSIAIPNLRTSQTAVRTVTNVGDQHDAVYKAFLEPPAGIEMAVEPPELVFSKDKKDQSFKVTFKATRKVHGDYTFGSLAWHDGGSHWVRIPIAVRNVIEEIYSNIS</sequence>
<dbReference type="InterPro" id="IPR000209">
    <property type="entry name" value="Peptidase_S8/S53_dom"/>
</dbReference>
<dbReference type="SUPFAM" id="SSF52743">
    <property type="entry name" value="Subtilisin-like"/>
    <property type="match status" value="1"/>
</dbReference>
<feature type="domain" description="DUF1990" evidence="5">
    <location>
        <begin position="52"/>
        <end position="212"/>
    </location>
</feature>
<reference evidence="7 8" key="1">
    <citation type="journal article" date="2005" name="PLoS Biol.">
        <title>The genomes of Oryza sativa: a history of duplications.</title>
        <authorList>
            <person name="Yu J."/>
            <person name="Wang J."/>
            <person name="Lin W."/>
            <person name="Li S."/>
            <person name="Li H."/>
            <person name="Zhou J."/>
            <person name="Ni P."/>
            <person name="Dong W."/>
            <person name="Hu S."/>
            <person name="Zeng C."/>
            <person name="Zhang J."/>
            <person name="Zhang Y."/>
            <person name="Li R."/>
            <person name="Xu Z."/>
            <person name="Li S."/>
            <person name="Li X."/>
            <person name="Zheng H."/>
            <person name="Cong L."/>
            <person name="Lin L."/>
            <person name="Yin J."/>
            <person name="Geng J."/>
            <person name="Li G."/>
            <person name="Shi J."/>
            <person name="Liu J."/>
            <person name="Lv H."/>
            <person name="Li J."/>
            <person name="Wang J."/>
            <person name="Deng Y."/>
            <person name="Ran L."/>
            <person name="Shi X."/>
            <person name="Wang X."/>
            <person name="Wu Q."/>
            <person name="Li C."/>
            <person name="Ren X."/>
            <person name="Wang J."/>
            <person name="Wang X."/>
            <person name="Li D."/>
            <person name="Liu D."/>
            <person name="Zhang X."/>
            <person name="Ji Z."/>
            <person name="Zhao W."/>
            <person name="Sun Y."/>
            <person name="Zhang Z."/>
            <person name="Bao J."/>
            <person name="Han Y."/>
            <person name="Dong L."/>
            <person name="Ji J."/>
            <person name="Chen P."/>
            <person name="Wu S."/>
            <person name="Liu J."/>
            <person name="Xiao Y."/>
            <person name="Bu D."/>
            <person name="Tan J."/>
            <person name="Yang L."/>
            <person name="Ye C."/>
            <person name="Zhang J."/>
            <person name="Xu J."/>
            <person name="Zhou Y."/>
            <person name="Yu Y."/>
            <person name="Zhang B."/>
            <person name="Zhuang S."/>
            <person name="Wei H."/>
            <person name="Liu B."/>
            <person name="Lei M."/>
            <person name="Yu H."/>
            <person name="Li Y."/>
            <person name="Xu H."/>
            <person name="Wei S."/>
            <person name="He X."/>
            <person name="Fang L."/>
            <person name="Zhang Z."/>
            <person name="Zhang Y."/>
            <person name="Huang X."/>
            <person name="Su Z."/>
            <person name="Tong W."/>
            <person name="Li J."/>
            <person name="Tong Z."/>
            <person name="Li S."/>
            <person name="Ye J."/>
            <person name="Wang L."/>
            <person name="Fang L."/>
            <person name="Lei T."/>
            <person name="Chen C."/>
            <person name="Chen H."/>
            <person name="Xu Z."/>
            <person name="Li H."/>
            <person name="Huang H."/>
            <person name="Zhang F."/>
            <person name="Xu H."/>
            <person name="Li N."/>
            <person name="Zhao C."/>
            <person name="Li S."/>
            <person name="Dong L."/>
            <person name="Huang Y."/>
            <person name="Li L."/>
            <person name="Xi Y."/>
            <person name="Qi Q."/>
            <person name="Li W."/>
            <person name="Zhang B."/>
            <person name="Hu W."/>
            <person name="Zhang Y."/>
            <person name="Tian X."/>
            <person name="Jiao Y."/>
            <person name="Liang X."/>
            <person name="Jin J."/>
            <person name="Gao L."/>
            <person name="Zheng W."/>
            <person name="Hao B."/>
            <person name="Liu S."/>
            <person name="Wang W."/>
            <person name="Yuan L."/>
            <person name="Cao M."/>
            <person name="McDermott J."/>
            <person name="Samudrala R."/>
            <person name="Wang J."/>
            <person name="Wong G.K."/>
            <person name="Yang H."/>
        </authorList>
    </citation>
    <scope>NUCLEOTIDE SEQUENCE [LARGE SCALE GENOMIC DNA]</scope>
    <source>
        <strain evidence="8">cv. 93-11</strain>
    </source>
</reference>
<evidence type="ECO:0000256" key="3">
    <source>
        <dbReference type="ARBA" id="ARBA00022825"/>
    </source>
</evidence>
<keyword evidence="8" id="KW-1185">Reference proteome</keyword>
<keyword evidence="2" id="KW-0378">Hydrolase</keyword>
<dbReference type="InterPro" id="IPR018960">
    <property type="entry name" value="DUF1990"/>
</dbReference>